<comment type="caution">
    <text evidence="1">The sequence shown here is derived from an EMBL/GenBank/DDBJ whole genome shotgun (WGS) entry which is preliminary data.</text>
</comment>
<dbReference type="Proteomes" id="UP000308430">
    <property type="component" value="Unassembled WGS sequence"/>
</dbReference>
<protein>
    <submittedName>
        <fullName evidence="1">2-amino-thiazoline-4-carboxylic acid hydrolase</fullName>
    </submittedName>
</protein>
<dbReference type="EMBL" id="SSOC01000001">
    <property type="protein sequence ID" value="THF67222.1"/>
    <property type="molecule type" value="Genomic_DNA"/>
</dbReference>
<evidence type="ECO:0000313" key="2">
    <source>
        <dbReference type="Proteomes" id="UP000308430"/>
    </source>
</evidence>
<gene>
    <name evidence="1" type="ORF">E6C76_02240</name>
</gene>
<reference evidence="1 2" key="1">
    <citation type="submission" date="2019-04" db="EMBL/GenBank/DDBJ databases">
        <title>Azoarcus nasutitermitis sp. nov. isolated from termite nest.</title>
        <authorList>
            <person name="Lin S.-Y."/>
            <person name="Hameed A."/>
            <person name="Hsu Y.-H."/>
            <person name="Young C.-C."/>
        </authorList>
    </citation>
    <scope>NUCLEOTIDE SEQUENCE [LARGE SCALE GENOMIC DNA]</scope>
    <source>
        <strain evidence="1 2">CC-YHH838</strain>
    </source>
</reference>
<accession>A0A4S4B3J1</accession>
<keyword evidence="2" id="KW-1185">Reference proteome</keyword>
<name>A0A4S4B3J1_9RHOO</name>
<dbReference type="OrthoDB" id="9805176at2"/>
<organism evidence="1 2">
    <name type="scientific">Pseudothauera nasutitermitis</name>
    <dbReference type="NCBI Taxonomy" id="2565930"/>
    <lineage>
        <taxon>Bacteria</taxon>
        <taxon>Pseudomonadati</taxon>
        <taxon>Pseudomonadota</taxon>
        <taxon>Betaproteobacteria</taxon>
        <taxon>Rhodocyclales</taxon>
        <taxon>Zoogloeaceae</taxon>
        <taxon>Pseudothauera</taxon>
    </lineage>
</organism>
<dbReference type="RefSeq" id="WP_136346631.1">
    <property type="nucleotide sequence ID" value="NZ_SSOC01000001.1"/>
</dbReference>
<evidence type="ECO:0000313" key="1">
    <source>
        <dbReference type="EMBL" id="THF67222.1"/>
    </source>
</evidence>
<dbReference type="GO" id="GO:0016787">
    <property type="term" value="F:hydrolase activity"/>
    <property type="evidence" value="ECO:0007669"/>
    <property type="project" value="UniProtKB-KW"/>
</dbReference>
<sequence>MSTTAPPSADVLPPIPADLGILVRRRIEAEIIKPIYDILERELGEERAGAIIDEAVTAAAVRAAGEMAAREPAGGTLQGFIAIQPLWTRDGALEVEVRKQDARRFDFDVTRCRYAEMYRALGLGKIGHLLSCNRDAAFIAGFAPEVKFSRTQTIMQGAPHCDFRYGTDTPPATP</sequence>
<proteinExistence type="predicted"/>
<dbReference type="Pfam" id="PF14196">
    <property type="entry name" value="ATC_hydrolase"/>
    <property type="match status" value="1"/>
</dbReference>
<dbReference type="AlphaFoldDB" id="A0A4S4B3J1"/>
<dbReference type="InterPro" id="IPR026002">
    <property type="entry name" value="ATC_hydrolase-like"/>
</dbReference>
<keyword evidence="1" id="KW-0378">Hydrolase</keyword>